<evidence type="ECO:0000313" key="1">
    <source>
        <dbReference type="EMBL" id="GAA4317742.1"/>
    </source>
</evidence>
<sequence length="123" mass="13558">MQGALPALSYLYPVKLFRKIDLELLAWTAGLICLACCNPGRGDFTLCPLANLGFTHCPGCGLGHAIAYLLHGQWQASWESHPLGAPALLLILHRIAVLTPRQLHRFRASSFLKQPDPWTQTPC</sequence>
<evidence type="ECO:0000313" key="2">
    <source>
        <dbReference type="Proteomes" id="UP001501207"/>
    </source>
</evidence>
<dbReference type="Pfam" id="PF10825">
    <property type="entry name" value="DUF2752"/>
    <property type="match status" value="1"/>
</dbReference>
<name>A0ABP8G621_9BACT</name>
<gene>
    <name evidence="1" type="ORF">GCM10023143_30000</name>
</gene>
<keyword evidence="2" id="KW-1185">Reference proteome</keyword>
<proteinExistence type="predicted"/>
<organism evidence="1 2">
    <name type="scientific">Compostibacter hankyongensis</name>
    <dbReference type="NCBI Taxonomy" id="1007089"/>
    <lineage>
        <taxon>Bacteria</taxon>
        <taxon>Pseudomonadati</taxon>
        <taxon>Bacteroidota</taxon>
        <taxon>Chitinophagia</taxon>
        <taxon>Chitinophagales</taxon>
        <taxon>Chitinophagaceae</taxon>
        <taxon>Compostibacter</taxon>
    </lineage>
</organism>
<accession>A0ABP8G621</accession>
<dbReference type="RefSeq" id="WP_344980795.1">
    <property type="nucleotide sequence ID" value="NZ_BAABFN010000020.1"/>
</dbReference>
<comment type="caution">
    <text evidence="1">The sequence shown here is derived from an EMBL/GenBank/DDBJ whole genome shotgun (WGS) entry which is preliminary data.</text>
</comment>
<protein>
    <recommendedName>
        <fullName evidence="3">DUF2752 domain-containing protein</fullName>
    </recommendedName>
</protein>
<evidence type="ECO:0008006" key="3">
    <source>
        <dbReference type="Google" id="ProtNLM"/>
    </source>
</evidence>
<dbReference type="Proteomes" id="UP001501207">
    <property type="component" value="Unassembled WGS sequence"/>
</dbReference>
<dbReference type="EMBL" id="BAABFN010000020">
    <property type="protein sequence ID" value="GAA4317742.1"/>
    <property type="molecule type" value="Genomic_DNA"/>
</dbReference>
<dbReference type="InterPro" id="IPR021215">
    <property type="entry name" value="DUF2752"/>
</dbReference>
<reference evidence="2" key="1">
    <citation type="journal article" date="2019" name="Int. J. Syst. Evol. Microbiol.">
        <title>The Global Catalogue of Microorganisms (GCM) 10K type strain sequencing project: providing services to taxonomists for standard genome sequencing and annotation.</title>
        <authorList>
            <consortium name="The Broad Institute Genomics Platform"/>
            <consortium name="The Broad Institute Genome Sequencing Center for Infectious Disease"/>
            <person name="Wu L."/>
            <person name="Ma J."/>
        </authorList>
    </citation>
    <scope>NUCLEOTIDE SEQUENCE [LARGE SCALE GENOMIC DNA]</scope>
    <source>
        <strain evidence="2">JCM 17664</strain>
    </source>
</reference>